<dbReference type="STRING" id="1462526.BN990_01642"/>
<protein>
    <recommendedName>
        <fullName evidence="3">Cytosolic protein</fullName>
    </recommendedName>
</protein>
<reference evidence="2" key="2">
    <citation type="submission" date="2014-05" db="EMBL/GenBank/DDBJ databases">
        <title>Draft genome sequence of Virgibacillus massiliensis Vm-5.</title>
        <authorList>
            <person name="Khelaifia S."/>
            <person name="Croce O."/>
            <person name="Lagier J.C."/>
            <person name="Raoult D."/>
        </authorList>
    </citation>
    <scope>NUCLEOTIDE SEQUENCE [LARGE SCALE GENOMIC DNA]</scope>
    <source>
        <strain evidence="2">Vm-5</strain>
    </source>
</reference>
<comment type="caution">
    <text evidence="1">The sequence shown here is derived from an EMBL/GenBank/DDBJ whole genome shotgun (WGS) entry which is preliminary data.</text>
</comment>
<sequence>MGCRKLSFRNTISKYFSNHAETRDNHWDPSLQTHYYKTTKDKGMSLLEDLFQRSQVYELHSISKEHGEISVNLKKGKKAFIIATIIMVRPYQTAVDFSVTTESLLPIDFGYSTKLIKLLYEDINKELPLITKEKQA</sequence>
<evidence type="ECO:0008006" key="3">
    <source>
        <dbReference type="Google" id="ProtNLM"/>
    </source>
</evidence>
<dbReference type="eggNOG" id="ENOG5032K4G">
    <property type="taxonomic scope" value="Bacteria"/>
</dbReference>
<proteinExistence type="predicted"/>
<accession>A0A024QAP0</accession>
<organism evidence="1 2">
    <name type="scientific">Virgibacillus massiliensis</name>
    <dbReference type="NCBI Taxonomy" id="1462526"/>
    <lineage>
        <taxon>Bacteria</taxon>
        <taxon>Bacillati</taxon>
        <taxon>Bacillota</taxon>
        <taxon>Bacilli</taxon>
        <taxon>Bacillales</taxon>
        <taxon>Bacillaceae</taxon>
        <taxon>Virgibacillus</taxon>
    </lineage>
</organism>
<keyword evidence="2" id="KW-1185">Reference proteome</keyword>
<dbReference type="AlphaFoldDB" id="A0A024QAP0"/>
<evidence type="ECO:0000313" key="1">
    <source>
        <dbReference type="EMBL" id="CDQ39347.1"/>
    </source>
</evidence>
<dbReference type="Proteomes" id="UP000028875">
    <property type="component" value="Unassembled WGS sequence"/>
</dbReference>
<name>A0A024QAP0_9BACI</name>
<evidence type="ECO:0000313" key="2">
    <source>
        <dbReference type="Proteomes" id="UP000028875"/>
    </source>
</evidence>
<gene>
    <name evidence="1" type="ORF">BN990_01642</name>
</gene>
<dbReference type="EMBL" id="CCDP010000001">
    <property type="protein sequence ID" value="CDQ39347.1"/>
    <property type="molecule type" value="Genomic_DNA"/>
</dbReference>
<reference evidence="1 2" key="1">
    <citation type="submission" date="2014-03" db="EMBL/GenBank/DDBJ databases">
        <authorList>
            <person name="Urmite Genomes U."/>
        </authorList>
    </citation>
    <scope>NUCLEOTIDE SEQUENCE [LARGE SCALE GENOMIC DNA]</scope>
    <source>
        <strain evidence="1 2">Vm-5</strain>
    </source>
</reference>